<dbReference type="Gene3D" id="3.30.750.24">
    <property type="entry name" value="STAS domain"/>
    <property type="match status" value="1"/>
</dbReference>
<dbReference type="EMBL" id="JBITMB010000002">
    <property type="protein sequence ID" value="MFI7439659.1"/>
    <property type="molecule type" value="Genomic_DNA"/>
</dbReference>
<proteinExistence type="predicted"/>
<gene>
    <name evidence="2" type="ORF">ACIBP5_06825</name>
</gene>
<evidence type="ECO:0000313" key="3">
    <source>
        <dbReference type="Proteomes" id="UP001612928"/>
    </source>
</evidence>
<comment type="caution">
    <text evidence="2">The sequence shown here is derived from an EMBL/GenBank/DDBJ whole genome shotgun (WGS) entry which is preliminary data.</text>
</comment>
<dbReference type="SUPFAM" id="SSF52091">
    <property type="entry name" value="SpoIIaa-like"/>
    <property type="match status" value="1"/>
</dbReference>
<reference evidence="2 3" key="1">
    <citation type="submission" date="2024-10" db="EMBL/GenBank/DDBJ databases">
        <title>The Natural Products Discovery Center: Release of the First 8490 Sequenced Strains for Exploring Actinobacteria Biosynthetic Diversity.</title>
        <authorList>
            <person name="Kalkreuter E."/>
            <person name="Kautsar S.A."/>
            <person name="Yang D."/>
            <person name="Bader C.D."/>
            <person name="Teijaro C.N."/>
            <person name="Fluegel L."/>
            <person name="Davis C.M."/>
            <person name="Simpson J.R."/>
            <person name="Lauterbach L."/>
            <person name="Steele A.D."/>
            <person name="Gui C."/>
            <person name="Meng S."/>
            <person name="Li G."/>
            <person name="Viehrig K."/>
            <person name="Ye F."/>
            <person name="Su P."/>
            <person name="Kiefer A.F."/>
            <person name="Nichols A."/>
            <person name="Cepeda A.J."/>
            <person name="Yan W."/>
            <person name="Fan B."/>
            <person name="Jiang Y."/>
            <person name="Adhikari A."/>
            <person name="Zheng C.-J."/>
            <person name="Schuster L."/>
            <person name="Cowan T.M."/>
            <person name="Smanski M.J."/>
            <person name="Chevrette M.G."/>
            <person name="De Carvalho L.P.S."/>
            <person name="Shen B."/>
        </authorList>
    </citation>
    <scope>NUCLEOTIDE SEQUENCE [LARGE SCALE GENOMIC DNA]</scope>
    <source>
        <strain evidence="2 3">NPDC049503</strain>
    </source>
</reference>
<dbReference type="Proteomes" id="UP001612928">
    <property type="component" value="Unassembled WGS sequence"/>
</dbReference>
<sequence>MADPTTVDRLLPGDHVCWTFDDHERHLRALVRFLRKGLEHHQKVLYFTDTFLPPAFLAAAQAYGAEVRQPLHAGQLHVTTAEESFLSGGSFEPERALNGWTAAIDQARTEGYAGLRVAADMGWTVRPLVDMDELTWYEAQANQIFSAGYAMALCCYDRRLFTHAELERISAAHPGAARAGAGSDEEWDPLLRIRRTPDGLSLDGAADRTNHDALAAVLGPLAAEVTSGAPVVIDVAGLAFADVAAARLLAGVVAAGRGRVLLRGPRPALTELLALVDSLHAPRASRDRIQAAEGTPA</sequence>
<evidence type="ECO:0000259" key="1">
    <source>
        <dbReference type="PROSITE" id="PS50801"/>
    </source>
</evidence>
<evidence type="ECO:0000313" key="2">
    <source>
        <dbReference type="EMBL" id="MFI7439659.1"/>
    </source>
</evidence>
<name>A0ABW7ZYR5_9ACTN</name>
<accession>A0ABW7ZYR5</accession>
<dbReference type="InterPro" id="IPR002645">
    <property type="entry name" value="STAS_dom"/>
</dbReference>
<feature type="domain" description="STAS" evidence="1">
    <location>
        <begin position="200"/>
        <end position="273"/>
    </location>
</feature>
<dbReference type="InterPro" id="IPR036513">
    <property type="entry name" value="STAS_dom_sf"/>
</dbReference>
<dbReference type="Pfam" id="PF14417">
    <property type="entry name" value="MEDS"/>
    <property type="match status" value="1"/>
</dbReference>
<protein>
    <submittedName>
        <fullName evidence="2">MEDS domain-containing protein</fullName>
    </submittedName>
</protein>
<keyword evidence="3" id="KW-1185">Reference proteome</keyword>
<dbReference type="RefSeq" id="WP_397019311.1">
    <property type="nucleotide sequence ID" value="NZ_JBITMB010000002.1"/>
</dbReference>
<organism evidence="2 3">
    <name type="scientific">Nonomuraea indica</name>
    <dbReference type="NCBI Taxonomy" id="1581193"/>
    <lineage>
        <taxon>Bacteria</taxon>
        <taxon>Bacillati</taxon>
        <taxon>Actinomycetota</taxon>
        <taxon>Actinomycetes</taxon>
        <taxon>Streptosporangiales</taxon>
        <taxon>Streptosporangiaceae</taxon>
        <taxon>Nonomuraea</taxon>
    </lineage>
</organism>
<dbReference type="PROSITE" id="PS50801">
    <property type="entry name" value="STAS"/>
    <property type="match status" value="1"/>
</dbReference>
<dbReference type="Pfam" id="PF13466">
    <property type="entry name" value="STAS_2"/>
    <property type="match status" value="1"/>
</dbReference>
<dbReference type="InterPro" id="IPR058548">
    <property type="entry name" value="MlaB-like_STAS"/>
</dbReference>
<dbReference type="InterPro" id="IPR025847">
    <property type="entry name" value="MEDS_domain"/>
</dbReference>